<sequence length="97" mass="9953">MPNTISAAPTMMRSQDAHVGGDLCRPPSSPDTATKIAVTAARVASYPARNARLLARARGVCNTRTAGMIDSGDSAITSARETSPVSSEPQLGVTGEP</sequence>
<evidence type="ECO:0000256" key="1">
    <source>
        <dbReference type="SAM" id="MobiDB-lite"/>
    </source>
</evidence>
<organism evidence="2 3">
    <name type="scientific">Mycobacterium xenopi</name>
    <dbReference type="NCBI Taxonomy" id="1789"/>
    <lineage>
        <taxon>Bacteria</taxon>
        <taxon>Bacillati</taxon>
        <taxon>Actinomycetota</taxon>
        <taxon>Actinomycetes</taxon>
        <taxon>Mycobacteriales</taxon>
        <taxon>Mycobacteriaceae</taxon>
        <taxon>Mycobacterium</taxon>
    </lineage>
</organism>
<evidence type="ECO:0000313" key="2">
    <source>
        <dbReference type="EMBL" id="BBU24669.1"/>
    </source>
</evidence>
<dbReference type="AlphaFoldDB" id="A0AAD1M2Z2"/>
<dbReference type="Proteomes" id="UP000464624">
    <property type="component" value="Chromosome"/>
</dbReference>
<reference evidence="2 3" key="1">
    <citation type="submission" date="2019-12" db="EMBL/GenBank/DDBJ databases">
        <title>Complete genome sequence of Mycolicibacterium xenopi str. JCM15661T.</title>
        <authorList>
            <person name="Yoshida M."/>
            <person name="Fukano H."/>
            <person name="Asakura T."/>
            <person name="Hoshino Y."/>
        </authorList>
    </citation>
    <scope>NUCLEOTIDE SEQUENCE [LARGE SCALE GENOMIC DNA]</scope>
    <source>
        <strain evidence="2 3">JCM 15661T</strain>
    </source>
</reference>
<feature type="compositionally biased region" description="Polar residues" evidence="1">
    <location>
        <begin position="74"/>
        <end position="89"/>
    </location>
</feature>
<protein>
    <submittedName>
        <fullName evidence="2">Uncharacterized protein</fullName>
    </submittedName>
</protein>
<gene>
    <name evidence="2" type="ORF">MYXE_44590</name>
</gene>
<proteinExistence type="predicted"/>
<feature type="region of interest" description="Disordered" evidence="1">
    <location>
        <begin position="1"/>
        <end position="30"/>
    </location>
</feature>
<name>A0AAD1M2Z2_MYCXE</name>
<dbReference type="EMBL" id="AP022314">
    <property type="protein sequence ID" value="BBU24669.1"/>
    <property type="molecule type" value="Genomic_DNA"/>
</dbReference>
<feature type="region of interest" description="Disordered" evidence="1">
    <location>
        <begin position="66"/>
        <end position="97"/>
    </location>
</feature>
<evidence type="ECO:0000313" key="3">
    <source>
        <dbReference type="Proteomes" id="UP000464624"/>
    </source>
</evidence>
<dbReference type="KEGG" id="mxe:MYXE_44590"/>
<accession>A0AAD1M2Z2</accession>